<dbReference type="Pfam" id="PF07669">
    <property type="entry name" value="Eco57I"/>
    <property type="match status" value="1"/>
</dbReference>
<dbReference type="InterPro" id="IPR050953">
    <property type="entry name" value="N4_N6_ade-DNA_methylase"/>
</dbReference>
<evidence type="ECO:0000256" key="6">
    <source>
        <dbReference type="SAM" id="Coils"/>
    </source>
</evidence>
<reference evidence="8 9" key="1">
    <citation type="submission" date="2020-05" db="EMBL/GenBank/DDBJ databases">
        <title>Bremerella alba sp. nov., a novel planctomycete isolated from the surface of the macroalga Fucus spiralis.</title>
        <authorList>
            <person name="Godinho O."/>
            <person name="Botelho R."/>
            <person name="Albuquerque L."/>
            <person name="Wiegand S."/>
            <person name="Da Costa M.S."/>
            <person name="Lobo-Da-Cunha A."/>
            <person name="Jogler C."/>
            <person name="Lage O.M."/>
        </authorList>
    </citation>
    <scope>NUCLEOTIDE SEQUENCE [LARGE SCALE GENOMIC DNA]</scope>
    <source>
        <strain evidence="8 9">FF15</strain>
    </source>
</reference>
<dbReference type="AlphaFoldDB" id="A0A7V8V837"/>
<comment type="caution">
    <text evidence="8">The sequence shown here is derived from an EMBL/GenBank/DDBJ whole genome shotgun (WGS) entry which is preliminary data.</text>
</comment>
<keyword evidence="2" id="KW-0489">Methyltransferase</keyword>
<evidence type="ECO:0000256" key="4">
    <source>
        <dbReference type="ARBA" id="ARBA00022691"/>
    </source>
</evidence>
<evidence type="ECO:0000313" key="8">
    <source>
        <dbReference type="EMBL" id="MBA2116712.1"/>
    </source>
</evidence>
<name>A0A7V8V837_9BACT</name>
<dbReference type="GO" id="GO:0032259">
    <property type="term" value="P:methylation"/>
    <property type="evidence" value="ECO:0007669"/>
    <property type="project" value="UniProtKB-KW"/>
</dbReference>
<comment type="catalytic activity">
    <reaction evidence="5">
        <text>a 2'-deoxyadenosine in DNA + S-adenosyl-L-methionine = an N(6)-methyl-2'-deoxyadenosine in DNA + S-adenosyl-L-homocysteine + H(+)</text>
        <dbReference type="Rhea" id="RHEA:15197"/>
        <dbReference type="Rhea" id="RHEA-COMP:12418"/>
        <dbReference type="Rhea" id="RHEA-COMP:12419"/>
        <dbReference type="ChEBI" id="CHEBI:15378"/>
        <dbReference type="ChEBI" id="CHEBI:57856"/>
        <dbReference type="ChEBI" id="CHEBI:59789"/>
        <dbReference type="ChEBI" id="CHEBI:90615"/>
        <dbReference type="ChEBI" id="CHEBI:90616"/>
        <dbReference type="EC" id="2.1.1.72"/>
    </reaction>
</comment>
<dbReference type="InterPro" id="IPR011639">
    <property type="entry name" value="MethylTrfase_TaqI-like_dom"/>
</dbReference>
<evidence type="ECO:0000256" key="1">
    <source>
        <dbReference type="ARBA" id="ARBA00011900"/>
    </source>
</evidence>
<dbReference type="PANTHER" id="PTHR33841:SF1">
    <property type="entry name" value="DNA METHYLTRANSFERASE A"/>
    <property type="match status" value="1"/>
</dbReference>
<keyword evidence="6" id="KW-0175">Coiled coil</keyword>
<proteinExistence type="predicted"/>
<dbReference type="EMBL" id="JABRWO010000011">
    <property type="protein sequence ID" value="MBA2116712.1"/>
    <property type="molecule type" value="Genomic_DNA"/>
</dbReference>
<protein>
    <recommendedName>
        <fullName evidence="1">site-specific DNA-methyltransferase (adenine-specific)</fullName>
        <ecNumber evidence="1">2.1.1.72</ecNumber>
    </recommendedName>
</protein>
<feature type="domain" description="Type II methyltransferase M.TaqI-like" evidence="7">
    <location>
        <begin position="341"/>
        <end position="590"/>
    </location>
</feature>
<evidence type="ECO:0000256" key="2">
    <source>
        <dbReference type="ARBA" id="ARBA00022603"/>
    </source>
</evidence>
<dbReference type="InterPro" id="IPR029063">
    <property type="entry name" value="SAM-dependent_MTases_sf"/>
</dbReference>
<keyword evidence="4" id="KW-0949">S-adenosyl-L-methionine</keyword>
<keyword evidence="9" id="KW-1185">Reference proteome</keyword>
<sequence>METKHLKKYAPEARRDFIEAVTNKAAVYGLLPDEILPMQEDGDVVIIGDRPFPRSVAKQRKELEERIRKEGFRQFIEAIAYTWFNRFVAIRYMELHGYLDHGYRVLSHPEGKSTPEILENAERIELSGLKRDEVVDLKLDGGKDEQLYQMLLLAQCNALHNAMPFLFESIKDGTELLLPDNLLHTDSLVRTLVNDIPEEQWENVEIIGWLYQFYISEKKGEVIGKVVKSEDIPAATQLFTPNWIVKYLVQNSLGRQWVTTYPDSPLKQQMEFYIEPAEQTAEVQQQLDEITPDSLNPEELTLLDPACGSGHILVEAYDLFKAIYTERGFRPRDISKLILTKNLYGLEIDDRAAQLAAFALMMKARADDRGIFGREVQPNVLSIQESKGLNAKDITDALNEPILIDEPPPSGKLFEEVADEKSPLFSRKNVSVKGDISQADVAHLIQLFEHGKTFGSLIQIPDTLSEKLSAIAKRIDDVAAYGEMFEQAAAKALKPLVQQSHSIAARHDAVVMNPPYMGSFFALLKNFADEHFPDSRSDLYSMFIERAIGFTRRNGITAMITMQGWMFLSSFSALRSDILSNKTLTTVAHLGPGAFATISGEVVQTVAFCCLNHHMGQFTPSFFRLVNGGEDAKRDALLRRDNCFRLTEQDGFSTIPGIPLAYWVTPSLLSAFSNNDRIGDVLNVKQGLATAEDDRFLRFWHEVPLTQIAFHCDTRDEASRSGKRWFPFCKGGELRRWYGNNEYIVDWKDDGKAIRDFRHPQTGKLRSRPQNMDYYFQEGITWSLIAGRGSSFRWFPKGFIIGHKGPGVFGNSKQREATLGFLNSSLADVFLGLLSPNLGIEIGNVNRLPFIGDAGFPAEKVRTCIELARHDWDSRETSWDYDEHPLLGLPAISLEESYYVWERQQQEQVRRLSKLEKDIDDFFYSLFGVERVPDSDKLTSANAVELPQRDAECERLISHAIGCMMGRFSLDQPGLIYACSGNEGFNSTKYNTFPAEDDGIVPLTDIAWFPDDAANRFEQFVKAAWPEEHLEENLTFVAENLGMKKSETPRECIRRYFATGFYKHHLSMYKKRPIYWLFSSGKQRAFQCLVYLHRYHAGTLSRMRTEYVVKLQGKINSRIDQLEDDIPAANSTSHRKKLEKERDTLIKQREELQEFDEKLRHYADQRIELDLDDGVKVNYGKFGDLLAEVKSITGKTPVVEVTT</sequence>
<accession>A0A7V8V837</accession>
<organism evidence="8 9">
    <name type="scientific">Bremerella alba</name>
    <dbReference type="NCBI Taxonomy" id="980252"/>
    <lineage>
        <taxon>Bacteria</taxon>
        <taxon>Pseudomonadati</taxon>
        <taxon>Planctomycetota</taxon>
        <taxon>Planctomycetia</taxon>
        <taxon>Pirellulales</taxon>
        <taxon>Pirellulaceae</taxon>
        <taxon>Bremerella</taxon>
    </lineage>
</organism>
<dbReference type="InterPro" id="IPR047939">
    <property type="entry name" value="BREX_1_PglX"/>
</dbReference>
<keyword evidence="3" id="KW-0808">Transferase</keyword>
<dbReference type="EC" id="2.1.1.72" evidence="1"/>
<evidence type="ECO:0000256" key="3">
    <source>
        <dbReference type="ARBA" id="ARBA00022679"/>
    </source>
</evidence>
<evidence type="ECO:0000259" key="7">
    <source>
        <dbReference type="Pfam" id="PF07669"/>
    </source>
</evidence>
<dbReference type="GO" id="GO:0006304">
    <property type="term" value="P:DNA modification"/>
    <property type="evidence" value="ECO:0007669"/>
    <property type="project" value="InterPro"/>
</dbReference>
<dbReference type="PRINTS" id="PR00507">
    <property type="entry name" value="N12N6MTFRASE"/>
</dbReference>
<feature type="coiled-coil region" evidence="6">
    <location>
        <begin position="1135"/>
        <end position="1165"/>
    </location>
</feature>
<dbReference type="SUPFAM" id="SSF53335">
    <property type="entry name" value="S-adenosyl-L-methionine-dependent methyltransferases"/>
    <property type="match status" value="1"/>
</dbReference>
<dbReference type="NCBIfam" id="NF033452">
    <property type="entry name" value="BREX_1_MTaseX"/>
    <property type="match status" value="1"/>
</dbReference>
<dbReference type="RefSeq" id="WP_207398112.1">
    <property type="nucleotide sequence ID" value="NZ_JABRWO010000011.1"/>
</dbReference>
<gene>
    <name evidence="8" type="ORF">HOV93_39040</name>
</gene>
<dbReference type="PANTHER" id="PTHR33841">
    <property type="entry name" value="DNA METHYLTRANSFERASE YEEA-RELATED"/>
    <property type="match status" value="1"/>
</dbReference>
<evidence type="ECO:0000256" key="5">
    <source>
        <dbReference type="ARBA" id="ARBA00047942"/>
    </source>
</evidence>
<dbReference type="GO" id="GO:0009007">
    <property type="term" value="F:site-specific DNA-methyltransferase (adenine-specific) activity"/>
    <property type="evidence" value="ECO:0007669"/>
    <property type="project" value="UniProtKB-EC"/>
</dbReference>
<evidence type="ECO:0000313" key="9">
    <source>
        <dbReference type="Proteomes" id="UP000551616"/>
    </source>
</evidence>
<dbReference type="Proteomes" id="UP000551616">
    <property type="component" value="Unassembled WGS sequence"/>
</dbReference>
<dbReference type="Gene3D" id="3.40.50.150">
    <property type="entry name" value="Vaccinia Virus protein VP39"/>
    <property type="match status" value="1"/>
</dbReference>